<accession>A0A7Z0J970</accession>
<dbReference type="RefSeq" id="WP_179822245.1">
    <property type="nucleotide sequence ID" value="NZ_JACCFS010000001.1"/>
</dbReference>
<reference evidence="1 2" key="1">
    <citation type="submission" date="2020-07" db="EMBL/GenBank/DDBJ databases">
        <title>Sequencing the genomes of 1000 actinobacteria strains.</title>
        <authorList>
            <person name="Klenk H.-P."/>
        </authorList>
    </citation>
    <scope>NUCLEOTIDE SEQUENCE [LARGE SCALE GENOMIC DNA]</scope>
    <source>
        <strain evidence="1 2">DSM 44442</strain>
    </source>
</reference>
<dbReference type="Proteomes" id="UP000572051">
    <property type="component" value="Unassembled WGS sequence"/>
</dbReference>
<dbReference type="EMBL" id="JACCFS010000001">
    <property type="protein sequence ID" value="NYJ33858.1"/>
    <property type="molecule type" value="Genomic_DNA"/>
</dbReference>
<evidence type="ECO:0000313" key="1">
    <source>
        <dbReference type="EMBL" id="NYJ33858.1"/>
    </source>
</evidence>
<dbReference type="AlphaFoldDB" id="A0A7Z0J970"/>
<proteinExistence type="predicted"/>
<name>A0A7Z0J970_9ACTN</name>
<comment type="caution">
    <text evidence="1">The sequence shown here is derived from an EMBL/GenBank/DDBJ whole genome shotgun (WGS) entry which is preliminary data.</text>
</comment>
<evidence type="ECO:0000313" key="2">
    <source>
        <dbReference type="Proteomes" id="UP000572051"/>
    </source>
</evidence>
<keyword evidence="2" id="KW-1185">Reference proteome</keyword>
<sequence length="221" mass="26047">MNLREHYEQLHSGIRLTIKAAEDAYRLPKHLDTLLKEWAIEEWEGLRSNIDWCDNRLDVVDVVRGLTAFGTSYVDLRRELFSDLHHFRAEPPWREVDSGLAVRLPMHLLRKPHTEFALRFTGPSGMDVQRVWTFFVFVSALNENDEYRTRTHEFEIIEVTDNAARVPDSLNEHGDWMEQLFYGLRTLTGNHYYLRTLDSEIAEDAEQLLRPQDEDEDEGLF</sequence>
<protein>
    <submittedName>
        <fullName evidence="1">Uncharacterized protein</fullName>
    </submittedName>
</protein>
<gene>
    <name evidence="1" type="ORF">HNR10_001739</name>
</gene>
<organism evidence="1 2">
    <name type="scientific">Nocardiopsis aegyptia</name>
    <dbReference type="NCBI Taxonomy" id="220378"/>
    <lineage>
        <taxon>Bacteria</taxon>
        <taxon>Bacillati</taxon>
        <taxon>Actinomycetota</taxon>
        <taxon>Actinomycetes</taxon>
        <taxon>Streptosporangiales</taxon>
        <taxon>Nocardiopsidaceae</taxon>
        <taxon>Nocardiopsis</taxon>
    </lineage>
</organism>